<dbReference type="Proteomes" id="UP001381003">
    <property type="component" value="Chromosome"/>
</dbReference>
<dbReference type="Pfam" id="PF13646">
    <property type="entry name" value="HEAT_2"/>
    <property type="match status" value="2"/>
</dbReference>
<dbReference type="EMBL" id="CP104874">
    <property type="protein sequence ID" value="WWF06701.1"/>
    <property type="molecule type" value="Genomic_DNA"/>
</dbReference>
<keyword evidence="2" id="KW-1185">Reference proteome</keyword>
<accession>A0ABZ2FHL2</accession>
<gene>
    <name evidence="1" type="ORF">N5P18_07480</name>
</gene>
<dbReference type="InterPro" id="IPR011989">
    <property type="entry name" value="ARM-like"/>
</dbReference>
<protein>
    <submittedName>
        <fullName evidence="1">HEAT repeat domain-containing protein</fullName>
    </submittedName>
</protein>
<reference evidence="1 2" key="1">
    <citation type="submission" date="2022-09" db="EMBL/GenBank/DDBJ databases">
        <title>Complete genome sequence of Janibacter terrae strain COS04-44, PCL-degrading bacteria isolated from oil spilled coast.</title>
        <authorList>
            <person name="Park H."/>
            <person name="Kim J.Y."/>
            <person name="An S.H."/>
            <person name="Lee C.M."/>
            <person name="Weon H.-Y."/>
        </authorList>
    </citation>
    <scope>NUCLEOTIDE SEQUENCE [LARGE SCALE GENOMIC DNA]</scope>
    <source>
        <strain evidence="1 2">COS04-44</strain>
    </source>
</reference>
<dbReference type="PANTHER" id="PTHR12697:SF5">
    <property type="entry name" value="DEOXYHYPUSINE HYDROXYLASE"/>
    <property type="match status" value="1"/>
</dbReference>
<organism evidence="1 2">
    <name type="scientific">Janibacter terrae</name>
    <dbReference type="NCBI Taxonomy" id="103817"/>
    <lineage>
        <taxon>Bacteria</taxon>
        <taxon>Bacillati</taxon>
        <taxon>Actinomycetota</taxon>
        <taxon>Actinomycetes</taxon>
        <taxon>Micrococcales</taxon>
        <taxon>Intrasporangiaceae</taxon>
        <taxon>Janibacter</taxon>
    </lineage>
</organism>
<evidence type="ECO:0000313" key="2">
    <source>
        <dbReference type="Proteomes" id="UP001381003"/>
    </source>
</evidence>
<sequence>MSSSIERALRAARHGDASVRQQAALHLGTYGDASIAAELVELLVREADFYVRETLTWAVVTRAEATYPLLLVELDGDGPARVQVLHALSKIRNPQSVAAILPLTDDEDDAVAAKAWWALGRIGTPGAVATLIGHLGVEDTFRRRELTRALEQAGGAAVEGLAQRLREDPDPSVRRHAAEALLGIGEPAARPAASALFHVIEHDDKEVVLPAIEALAELDLPDVDATLQGLRDGDDAWLSITAGWLLADRADRADRADPA</sequence>
<proteinExistence type="predicted"/>
<dbReference type="Gene3D" id="1.25.10.10">
    <property type="entry name" value="Leucine-rich Repeat Variant"/>
    <property type="match status" value="2"/>
</dbReference>
<dbReference type="SMART" id="SM00567">
    <property type="entry name" value="EZ_HEAT"/>
    <property type="match status" value="5"/>
</dbReference>
<evidence type="ECO:0000313" key="1">
    <source>
        <dbReference type="EMBL" id="WWF06701.1"/>
    </source>
</evidence>
<name>A0ABZ2FHL2_9MICO</name>
<dbReference type="RefSeq" id="WP_338539169.1">
    <property type="nucleotide sequence ID" value="NZ_CP104874.1"/>
</dbReference>
<dbReference type="InterPro" id="IPR004155">
    <property type="entry name" value="PBS_lyase_HEAT"/>
</dbReference>
<dbReference type="SUPFAM" id="SSF48371">
    <property type="entry name" value="ARM repeat"/>
    <property type="match status" value="1"/>
</dbReference>
<dbReference type="PANTHER" id="PTHR12697">
    <property type="entry name" value="PBS LYASE HEAT-LIKE PROTEIN"/>
    <property type="match status" value="1"/>
</dbReference>
<dbReference type="InterPro" id="IPR016024">
    <property type="entry name" value="ARM-type_fold"/>
</dbReference>